<gene>
    <name evidence="1" type="ORF">BSK51_07865</name>
</gene>
<accession>A0ABX3HSV9</accession>
<protein>
    <submittedName>
        <fullName evidence="1">Uncharacterized protein</fullName>
    </submittedName>
</protein>
<comment type="caution">
    <text evidence="1">The sequence shown here is derived from an EMBL/GenBank/DDBJ whole genome shotgun (WGS) entry which is preliminary data.</text>
</comment>
<proteinExistence type="predicted"/>
<organism evidence="1 2">
    <name type="scientific">Paenibacillus odorifer</name>
    <dbReference type="NCBI Taxonomy" id="189426"/>
    <lineage>
        <taxon>Bacteria</taxon>
        <taxon>Bacillati</taxon>
        <taxon>Bacillota</taxon>
        <taxon>Bacilli</taxon>
        <taxon>Bacillales</taxon>
        <taxon>Paenibacillaceae</taxon>
        <taxon>Paenibacillus</taxon>
    </lineage>
</organism>
<reference evidence="1 2" key="1">
    <citation type="submission" date="2016-10" db="EMBL/GenBank/DDBJ databases">
        <title>Paenibacillus species isolates.</title>
        <authorList>
            <person name="Beno S.M."/>
        </authorList>
    </citation>
    <scope>NUCLEOTIDE SEQUENCE [LARGE SCALE GENOMIC DNA]</scope>
    <source>
        <strain evidence="1 2">FSL R5-0923</strain>
    </source>
</reference>
<dbReference type="Proteomes" id="UP000187313">
    <property type="component" value="Unassembled WGS sequence"/>
</dbReference>
<dbReference type="EMBL" id="MPTD01000004">
    <property type="protein sequence ID" value="OMD54093.1"/>
    <property type="molecule type" value="Genomic_DNA"/>
</dbReference>
<dbReference type="RefSeq" id="WP_076298761.1">
    <property type="nucleotide sequence ID" value="NZ_MPTD01000004.1"/>
</dbReference>
<sequence>MTINNPALNNSIVKQKVSPSDLQIISDIVEVTFSDVGLMGAYEDLCSAAANAGRDACNNLSNPIAVAACKLAVNAAEAECKSRC</sequence>
<evidence type="ECO:0000313" key="1">
    <source>
        <dbReference type="EMBL" id="OMD54093.1"/>
    </source>
</evidence>
<keyword evidence="2" id="KW-1185">Reference proteome</keyword>
<evidence type="ECO:0000313" key="2">
    <source>
        <dbReference type="Proteomes" id="UP000187313"/>
    </source>
</evidence>
<name>A0ABX3HSV9_9BACL</name>